<comment type="caution">
    <text evidence="2">The sequence shown here is derived from an EMBL/GenBank/DDBJ whole genome shotgun (WGS) entry which is preliminary data.</text>
</comment>
<reference evidence="2" key="2">
    <citation type="submission" date="2020-09" db="EMBL/GenBank/DDBJ databases">
        <authorList>
            <person name="Sun Q."/>
            <person name="Ohkuma M."/>
        </authorList>
    </citation>
    <scope>NUCLEOTIDE SEQUENCE</scope>
    <source>
        <strain evidence="2">JCM 12862</strain>
    </source>
</reference>
<dbReference type="InterPro" id="IPR029044">
    <property type="entry name" value="Nucleotide-diphossugar_trans"/>
</dbReference>
<evidence type="ECO:0000313" key="3">
    <source>
        <dbReference type="Proteomes" id="UP000612329"/>
    </source>
</evidence>
<dbReference type="Pfam" id="PF14134">
    <property type="entry name" value="DUF4301"/>
    <property type="match status" value="1"/>
</dbReference>
<dbReference type="SUPFAM" id="SSF53448">
    <property type="entry name" value="Nucleotide-diphospho-sugar transferases"/>
    <property type="match status" value="1"/>
</dbReference>
<gene>
    <name evidence="2" type="ORF">GCM10007962_16790</name>
</gene>
<sequence>MIFSENDNVQIENHGLTIDKVNAQIARIKSGMVYSNLKEAATIGNGILKMDNQQESHYIELFESKRNTLSMVKFVPASGAATRMFKFLFQFLNDYDLKKESIQDFINRTGNKNVAIFFKNLEKLPCFEEVVHKIHKVISNYNHLTYDERCVEFVKTMLDEDRLNYSFYPKGLLPFHKYKIHISTAFEEHLHEAAFYASTNNHAHLHFTISKNHQDKFYEELNHILEDVENQTAHTFEVSFSYQKMATDTVALTESNDVYREPDGTILFRPSGHGALLENLNELQQDIVFIKNIDNLVVQNQLEDACKYKKMLAGILLETQDQIFKYLRLIDTGNLNDNDINDIAKFLSNTLHIDIAPDFENASIESKIFFLKEKLNRPIRVCGMVKNEGEPGGGPFWVKDETGNISLQIIEFAQIDTSQKSQKEIVKNATHFNPTDLVCGVRDYKGNKFDLHEYVDHKAAFITLKSQNGTDIKAFELPGLWNGSMANWNSIFVEIPLSTFNPVKTVNDLLKPAHQA</sequence>
<dbReference type="InterPro" id="IPR025393">
    <property type="entry name" value="DUF4301"/>
</dbReference>
<dbReference type="EMBL" id="BMNR01000003">
    <property type="protein sequence ID" value="GGK23218.1"/>
    <property type="molecule type" value="Genomic_DNA"/>
</dbReference>
<keyword evidence="3" id="KW-1185">Reference proteome</keyword>
<proteinExistence type="predicted"/>
<feature type="domain" description="DUF4301" evidence="1">
    <location>
        <begin position="5"/>
        <end position="515"/>
    </location>
</feature>
<organism evidence="2 3">
    <name type="scientific">Yeosuana aromativorans</name>
    <dbReference type="NCBI Taxonomy" id="288019"/>
    <lineage>
        <taxon>Bacteria</taxon>
        <taxon>Pseudomonadati</taxon>
        <taxon>Bacteroidota</taxon>
        <taxon>Flavobacteriia</taxon>
        <taxon>Flavobacteriales</taxon>
        <taxon>Flavobacteriaceae</taxon>
        <taxon>Yeosuana</taxon>
    </lineage>
</organism>
<protein>
    <recommendedName>
        <fullName evidence="1">DUF4301 domain-containing protein</fullName>
    </recommendedName>
</protein>
<dbReference type="Proteomes" id="UP000612329">
    <property type="component" value="Unassembled WGS sequence"/>
</dbReference>
<evidence type="ECO:0000259" key="1">
    <source>
        <dbReference type="Pfam" id="PF14134"/>
    </source>
</evidence>
<reference evidence="2" key="1">
    <citation type="journal article" date="2014" name="Int. J. Syst. Evol. Microbiol.">
        <title>Complete genome sequence of Corynebacterium casei LMG S-19264T (=DSM 44701T), isolated from a smear-ripened cheese.</title>
        <authorList>
            <consortium name="US DOE Joint Genome Institute (JGI-PGF)"/>
            <person name="Walter F."/>
            <person name="Albersmeier A."/>
            <person name="Kalinowski J."/>
            <person name="Ruckert C."/>
        </authorList>
    </citation>
    <scope>NUCLEOTIDE SEQUENCE</scope>
    <source>
        <strain evidence="2">JCM 12862</strain>
    </source>
</reference>
<name>A0A8J3BIB3_9FLAO</name>
<dbReference type="RefSeq" id="WP_188651975.1">
    <property type="nucleotide sequence ID" value="NZ_BMNR01000003.1"/>
</dbReference>
<accession>A0A8J3BIB3</accession>
<dbReference type="AlphaFoldDB" id="A0A8J3BIB3"/>
<evidence type="ECO:0000313" key="2">
    <source>
        <dbReference type="EMBL" id="GGK23218.1"/>
    </source>
</evidence>